<dbReference type="OrthoDB" id="9807664at2"/>
<gene>
    <name evidence="10" type="primary">tag</name>
    <name evidence="10" type="ORF">ETAA8_60440</name>
</gene>
<keyword evidence="1 9" id="KW-0479">Metal-binding</keyword>
<dbReference type="FunFam" id="1.10.340.30:FF:000009">
    <property type="entry name" value="DNA-3-methyladenine glycosylase I"/>
    <property type="match status" value="1"/>
</dbReference>
<keyword evidence="11" id="KW-1185">Reference proteome</keyword>
<dbReference type="Gene3D" id="1.10.340.30">
    <property type="entry name" value="Hypothetical protein, domain 2"/>
    <property type="match status" value="1"/>
</dbReference>
<evidence type="ECO:0000256" key="6">
    <source>
        <dbReference type="ARBA" id="ARBA00052558"/>
    </source>
</evidence>
<evidence type="ECO:0000256" key="2">
    <source>
        <dbReference type="ARBA" id="ARBA00022763"/>
    </source>
</evidence>
<evidence type="ECO:0000256" key="3">
    <source>
        <dbReference type="ARBA" id="ARBA00022801"/>
    </source>
</evidence>
<dbReference type="GO" id="GO:0046872">
    <property type="term" value="F:metal ion binding"/>
    <property type="evidence" value="ECO:0007669"/>
    <property type="project" value="UniProtKB-KW"/>
</dbReference>
<feature type="binding site" evidence="9">
    <location>
        <position position="187"/>
    </location>
    <ligand>
        <name>Zn(2+)</name>
        <dbReference type="ChEBI" id="CHEBI:29105"/>
    </ligand>
</feature>
<dbReference type="SUPFAM" id="SSF48150">
    <property type="entry name" value="DNA-glycosylase"/>
    <property type="match status" value="1"/>
</dbReference>
<feature type="binding site" evidence="9">
    <location>
        <position position="13"/>
    </location>
    <ligand>
        <name>Zn(2+)</name>
        <dbReference type="ChEBI" id="CHEBI:29105"/>
    </ligand>
</feature>
<dbReference type="Proteomes" id="UP000315017">
    <property type="component" value="Chromosome"/>
</dbReference>
<sequence length="231" mass="25672">MTKLPARKEVIRCPWAKGELDQQYHDAEWGVPVHDDRLLFELLMLEGAQAGLSWSTILKKRANYQKTFQQFDPAVVAKFGPKQEAALMQNEGIVRNRLKVASAAINAQAFLQVQAEFGSFDAFIWTFVDGQPLQNKRTAMSEVPARTEQSDAMSKALKKRGFKFIGTTICYAFMQATGMVNDHLVSCFRHKPVQALGNCRRQSRGSSFAGGGTLSSTSCINQMSRASSTLK</sequence>
<evidence type="ECO:0000256" key="5">
    <source>
        <dbReference type="ARBA" id="ARBA00023204"/>
    </source>
</evidence>
<dbReference type="InterPro" id="IPR011257">
    <property type="entry name" value="DNA_glycosylase"/>
</dbReference>
<reference evidence="10 11" key="1">
    <citation type="submission" date="2019-02" db="EMBL/GenBank/DDBJ databases">
        <title>Deep-cultivation of Planctomycetes and their phenomic and genomic characterization uncovers novel biology.</title>
        <authorList>
            <person name="Wiegand S."/>
            <person name="Jogler M."/>
            <person name="Boedeker C."/>
            <person name="Pinto D."/>
            <person name="Vollmers J."/>
            <person name="Rivas-Marin E."/>
            <person name="Kohn T."/>
            <person name="Peeters S.H."/>
            <person name="Heuer A."/>
            <person name="Rast P."/>
            <person name="Oberbeckmann S."/>
            <person name="Bunk B."/>
            <person name="Jeske O."/>
            <person name="Meyerdierks A."/>
            <person name="Storesund J.E."/>
            <person name="Kallscheuer N."/>
            <person name="Luecker S."/>
            <person name="Lage O.M."/>
            <person name="Pohl T."/>
            <person name="Merkel B.J."/>
            <person name="Hornburger P."/>
            <person name="Mueller R.-W."/>
            <person name="Bruemmer F."/>
            <person name="Labrenz M."/>
            <person name="Spormann A.M."/>
            <person name="Op den Camp H."/>
            <person name="Overmann J."/>
            <person name="Amann R."/>
            <person name="Jetten M.S.M."/>
            <person name="Mascher T."/>
            <person name="Medema M.H."/>
            <person name="Devos D.P."/>
            <person name="Kaster A.-K."/>
            <person name="Ovreas L."/>
            <person name="Rohde M."/>
            <person name="Galperin M.Y."/>
            <person name="Jogler C."/>
        </authorList>
    </citation>
    <scope>NUCLEOTIDE SEQUENCE [LARGE SCALE GENOMIC DNA]</scope>
    <source>
        <strain evidence="10 11">ETA_A8</strain>
    </source>
</reference>
<keyword evidence="4 9" id="KW-0862">Zinc</keyword>
<dbReference type="GO" id="GO:0006284">
    <property type="term" value="P:base-excision repair"/>
    <property type="evidence" value="ECO:0007669"/>
    <property type="project" value="InterPro"/>
</dbReference>
<keyword evidence="2" id="KW-0227">DNA damage</keyword>
<keyword evidence="3 10" id="KW-0378">Hydrolase</keyword>
<protein>
    <recommendedName>
        <fullName evidence="8">DNA-3-methyladenine glycosylase I</fullName>
        <ecNumber evidence="8">3.2.2.20</ecNumber>
    </recommendedName>
</protein>
<accession>A0A517YKY7</accession>
<dbReference type="GO" id="GO:0008725">
    <property type="term" value="F:DNA-3-methyladenine glycosylase activity"/>
    <property type="evidence" value="ECO:0007669"/>
    <property type="project" value="UniProtKB-EC"/>
</dbReference>
<proteinExistence type="predicted"/>
<evidence type="ECO:0000256" key="7">
    <source>
        <dbReference type="ARBA" id="ARBA00057608"/>
    </source>
</evidence>
<dbReference type="AlphaFoldDB" id="A0A517YKY7"/>
<evidence type="ECO:0000256" key="4">
    <source>
        <dbReference type="ARBA" id="ARBA00022833"/>
    </source>
</evidence>
<keyword evidence="5" id="KW-0234">DNA repair</keyword>
<evidence type="ECO:0000256" key="9">
    <source>
        <dbReference type="PIRSR" id="PIRSR605019-1"/>
    </source>
</evidence>
<evidence type="ECO:0000313" key="11">
    <source>
        <dbReference type="Proteomes" id="UP000315017"/>
    </source>
</evidence>
<dbReference type="KEGG" id="aagg:ETAA8_60440"/>
<dbReference type="EMBL" id="CP036274">
    <property type="protein sequence ID" value="QDU30895.1"/>
    <property type="molecule type" value="Genomic_DNA"/>
</dbReference>
<evidence type="ECO:0000256" key="8">
    <source>
        <dbReference type="ARBA" id="ARBA00066766"/>
    </source>
</evidence>
<name>A0A517YKY7_9BACT</name>
<dbReference type="RefSeq" id="WP_145097141.1">
    <property type="nucleotide sequence ID" value="NZ_CP036274.1"/>
</dbReference>
<feature type="binding site" evidence="9">
    <location>
        <position position="183"/>
    </location>
    <ligand>
        <name>Zn(2+)</name>
        <dbReference type="ChEBI" id="CHEBI:29105"/>
    </ligand>
</feature>
<dbReference type="InterPro" id="IPR005019">
    <property type="entry name" value="Adenine_glyco"/>
</dbReference>
<comment type="function">
    <text evidence="7">Hydrolysis of the deoxyribose N-glycosidic bond to excise 3-methyladenine from the damaged DNA polymer formed by alkylation lesions.</text>
</comment>
<evidence type="ECO:0000256" key="1">
    <source>
        <dbReference type="ARBA" id="ARBA00022723"/>
    </source>
</evidence>
<keyword evidence="10" id="KW-0326">Glycosidase</keyword>
<feature type="binding site" evidence="9">
    <location>
        <position position="25"/>
    </location>
    <ligand>
        <name>Zn(2+)</name>
        <dbReference type="ChEBI" id="CHEBI:29105"/>
    </ligand>
</feature>
<evidence type="ECO:0000313" key="10">
    <source>
        <dbReference type="EMBL" id="QDU30895.1"/>
    </source>
</evidence>
<dbReference type="PANTHER" id="PTHR30037:SF4">
    <property type="entry name" value="DNA-3-METHYLADENINE GLYCOSYLASE I"/>
    <property type="match status" value="1"/>
</dbReference>
<dbReference type="PANTHER" id="PTHR30037">
    <property type="entry name" value="DNA-3-METHYLADENINE GLYCOSYLASE 1"/>
    <property type="match status" value="1"/>
</dbReference>
<dbReference type="EC" id="3.2.2.20" evidence="8"/>
<dbReference type="InterPro" id="IPR052891">
    <property type="entry name" value="DNA-3mA_glycosylase"/>
</dbReference>
<organism evidence="10 11">
    <name type="scientific">Anatilimnocola aggregata</name>
    <dbReference type="NCBI Taxonomy" id="2528021"/>
    <lineage>
        <taxon>Bacteria</taxon>
        <taxon>Pseudomonadati</taxon>
        <taxon>Planctomycetota</taxon>
        <taxon>Planctomycetia</taxon>
        <taxon>Pirellulales</taxon>
        <taxon>Pirellulaceae</taxon>
        <taxon>Anatilimnocola</taxon>
    </lineage>
</organism>
<comment type="catalytic activity">
    <reaction evidence="6">
        <text>Hydrolysis of alkylated DNA, releasing 3-methyladenine.</text>
        <dbReference type="EC" id="3.2.2.20"/>
    </reaction>
</comment>
<dbReference type="Pfam" id="PF03352">
    <property type="entry name" value="Adenine_glyco"/>
    <property type="match status" value="1"/>
</dbReference>